<sequence>MYNSDTLIQIFPEVYCLNADVREFNSKIIDSDVKNLITWFHLGLQAGVCWDPIRIFKGTKKYLVRQMDQLIDLLLSRPAEASRRSLALRVCLSDVGCKVATTSAASGGPVVMDGNESDEAKAFANLSINEFDDNDEVNFDNDSDHIAEEDIHAKTEIVVEHINEVGVVEEKGNPLASSSSFEFDNLVQNLGNANDGTEVLPDSTLASNNKTTAEKGSSDVVIMSNSSDELGAPGVKEVDWSAFADSAKNDDGKASGRTPTFSVNLKEIILVTHLISLAFFLACEVAILGDVDTSKCQKILFITIHINNPKFSRIALVKV</sequence>
<protein>
    <submittedName>
        <fullName evidence="1">Leucine--tRNA ligase</fullName>
    </submittedName>
</protein>
<keyword evidence="1" id="KW-0436">Ligase</keyword>
<organism evidence="1 2">
    <name type="scientific">Striga asiatica</name>
    <name type="common">Asiatic witchweed</name>
    <name type="synonym">Buchnera asiatica</name>
    <dbReference type="NCBI Taxonomy" id="4170"/>
    <lineage>
        <taxon>Eukaryota</taxon>
        <taxon>Viridiplantae</taxon>
        <taxon>Streptophyta</taxon>
        <taxon>Embryophyta</taxon>
        <taxon>Tracheophyta</taxon>
        <taxon>Spermatophyta</taxon>
        <taxon>Magnoliopsida</taxon>
        <taxon>eudicotyledons</taxon>
        <taxon>Gunneridae</taxon>
        <taxon>Pentapetalae</taxon>
        <taxon>asterids</taxon>
        <taxon>lamiids</taxon>
        <taxon>Lamiales</taxon>
        <taxon>Orobanchaceae</taxon>
        <taxon>Buchnereae</taxon>
        <taxon>Striga</taxon>
    </lineage>
</organism>
<dbReference type="GO" id="GO:0016874">
    <property type="term" value="F:ligase activity"/>
    <property type="evidence" value="ECO:0007669"/>
    <property type="project" value="UniProtKB-KW"/>
</dbReference>
<proteinExistence type="predicted"/>
<accession>A0A5A7PCM8</accession>
<evidence type="ECO:0000313" key="2">
    <source>
        <dbReference type="Proteomes" id="UP000325081"/>
    </source>
</evidence>
<dbReference type="AlphaFoldDB" id="A0A5A7PCM8"/>
<keyword evidence="2" id="KW-1185">Reference proteome</keyword>
<comment type="caution">
    <text evidence="1">The sequence shown here is derived from an EMBL/GenBank/DDBJ whole genome shotgun (WGS) entry which is preliminary data.</text>
</comment>
<name>A0A5A7PCM8_STRAF</name>
<dbReference type="EMBL" id="BKCP01004361">
    <property type="protein sequence ID" value="GER30521.1"/>
    <property type="molecule type" value="Genomic_DNA"/>
</dbReference>
<reference evidence="2" key="1">
    <citation type="journal article" date="2019" name="Curr. Biol.">
        <title>Genome Sequence of Striga asiatica Provides Insight into the Evolution of Plant Parasitism.</title>
        <authorList>
            <person name="Yoshida S."/>
            <person name="Kim S."/>
            <person name="Wafula E.K."/>
            <person name="Tanskanen J."/>
            <person name="Kim Y.M."/>
            <person name="Honaas L."/>
            <person name="Yang Z."/>
            <person name="Spallek T."/>
            <person name="Conn C.E."/>
            <person name="Ichihashi Y."/>
            <person name="Cheong K."/>
            <person name="Cui S."/>
            <person name="Der J.P."/>
            <person name="Gundlach H."/>
            <person name="Jiao Y."/>
            <person name="Hori C."/>
            <person name="Ishida J.K."/>
            <person name="Kasahara H."/>
            <person name="Kiba T."/>
            <person name="Kim M.S."/>
            <person name="Koo N."/>
            <person name="Laohavisit A."/>
            <person name="Lee Y.H."/>
            <person name="Lumba S."/>
            <person name="McCourt P."/>
            <person name="Mortimer J.C."/>
            <person name="Mutuku J.M."/>
            <person name="Nomura T."/>
            <person name="Sasaki-Sekimoto Y."/>
            <person name="Seto Y."/>
            <person name="Wang Y."/>
            <person name="Wakatake T."/>
            <person name="Sakakibara H."/>
            <person name="Demura T."/>
            <person name="Yamaguchi S."/>
            <person name="Yoneyama K."/>
            <person name="Manabe R.I."/>
            <person name="Nelson D.C."/>
            <person name="Schulman A.H."/>
            <person name="Timko M.P."/>
            <person name="dePamphilis C.W."/>
            <person name="Choi D."/>
            <person name="Shirasu K."/>
        </authorList>
    </citation>
    <scope>NUCLEOTIDE SEQUENCE [LARGE SCALE GENOMIC DNA]</scope>
    <source>
        <strain evidence="2">cv. UVA1</strain>
    </source>
</reference>
<evidence type="ECO:0000313" key="1">
    <source>
        <dbReference type="EMBL" id="GER30521.1"/>
    </source>
</evidence>
<dbReference type="Proteomes" id="UP000325081">
    <property type="component" value="Unassembled WGS sequence"/>
</dbReference>
<gene>
    <name evidence="1" type="ORF">STAS_06465</name>
</gene>